<dbReference type="EMBL" id="CALTRL010003766">
    <property type="protein sequence ID" value="CAH7681932.1"/>
    <property type="molecule type" value="Genomic_DNA"/>
</dbReference>
<dbReference type="Proteomes" id="UP001153365">
    <property type="component" value="Unassembled WGS sequence"/>
</dbReference>
<dbReference type="AlphaFoldDB" id="A0AAV0B8H2"/>
<proteinExistence type="predicted"/>
<keyword evidence="2" id="KW-1185">Reference proteome</keyword>
<sequence>MQPSYSTIVTRMNESSGSVVVVPAAVLFQPRICRVEMIEWEEGPDKGTDQKSLTPCWKRRRGGWLNSPLLLSKRNPGSKELAEGEGEEENRRLVDPFDLLMGKDKYESIGQGVDDGPSWDESGRIEASPLGQVWAGVLRAVHGEKQVRIDWVRGEEGVDEGVVGSLLRLEAGLISGTPGCGESRVRSKEEENKSLLGQGWAGFMETTERLKRKPICRGRGIKVDVPVEAQSDLNQGIIVGEDFKDSFHLLGNLLVIYFCNGFKS</sequence>
<reference evidence="1" key="1">
    <citation type="submission" date="2022-06" db="EMBL/GenBank/DDBJ databases">
        <authorList>
            <consortium name="SYNGENTA / RWTH Aachen University"/>
        </authorList>
    </citation>
    <scope>NUCLEOTIDE SEQUENCE</scope>
</reference>
<protein>
    <submittedName>
        <fullName evidence="1">Uncharacterized protein</fullName>
    </submittedName>
</protein>
<organism evidence="1 2">
    <name type="scientific">Phakopsora pachyrhizi</name>
    <name type="common">Asian soybean rust disease fungus</name>
    <dbReference type="NCBI Taxonomy" id="170000"/>
    <lineage>
        <taxon>Eukaryota</taxon>
        <taxon>Fungi</taxon>
        <taxon>Dikarya</taxon>
        <taxon>Basidiomycota</taxon>
        <taxon>Pucciniomycotina</taxon>
        <taxon>Pucciniomycetes</taxon>
        <taxon>Pucciniales</taxon>
        <taxon>Phakopsoraceae</taxon>
        <taxon>Phakopsora</taxon>
    </lineage>
</organism>
<evidence type="ECO:0000313" key="2">
    <source>
        <dbReference type="Proteomes" id="UP001153365"/>
    </source>
</evidence>
<evidence type="ECO:0000313" key="1">
    <source>
        <dbReference type="EMBL" id="CAH7681932.1"/>
    </source>
</evidence>
<comment type="caution">
    <text evidence="1">The sequence shown here is derived from an EMBL/GenBank/DDBJ whole genome shotgun (WGS) entry which is preliminary data.</text>
</comment>
<gene>
    <name evidence="1" type="ORF">PPACK8108_LOCUS14607</name>
</gene>
<accession>A0AAV0B8H2</accession>
<name>A0AAV0B8H2_PHAPC</name>